<evidence type="ECO:0000313" key="2">
    <source>
        <dbReference type="Proteomes" id="UP000240883"/>
    </source>
</evidence>
<sequence length="262" mass="29747">MSSFTLDKNIFNPTLYKNIHNVWFEGYDPKASEVNFDLLTRWFLGSPEQRRVFDGVCRDNFAHALDSIGPETFLDATAEPFIQEIRNLAQRSPENGEAEAANAALSLLLLLDQMTRNIFRTNEGLAKVYGHYDKIAQSLATTLLSSPSSPVARPDLHTQWRNDVIYRQWFYMPLMHSEDLQVHNLLDDIVGTFMKEVESTQGSSVNKGLLTQVINFEKEHREILEKFGRYPHRNSALGRESTDEEKAFLAGGGATFGVSQEE</sequence>
<dbReference type="Gene3D" id="1.20.58.320">
    <property type="entry name" value="TPR-like"/>
    <property type="match status" value="1"/>
</dbReference>
<dbReference type="STRING" id="1448308.A0A2T2N5S3"/>
<dbReference type="Pfam" id="PF06041">
    <property type="entry name" value="DUF924"/>
    <property type="match status" value="1"/>
</dbReference>
<evidence type="ECO:0000313" key="1">
    <source>
        <dbReference type="EMBL" id="PSN60781.1"/>
    </source>
</evidence>
<accession>A0A2T2N5S3</accession>
<dbReference type="OrthoDB" id="414698at2759"/>
<dbReference type="SUPFAM" id="SSF48452">
    <property type="entry name" value="TPR-like"/>
    <property type="match status" value="1"/>
</dbReference>
<organism evidence="1 2">
    <name type="scientific">Corynespora cassiicola Philippines</name>
    <dbReference type="NCBI Taxonomy" id="1448308"/>
    <lineage>
        <taxon>Eukaryota</taxon>
        <taxon>Fungi</taxon>
        <taxon>Dikarya</taxon>
        <taxon>Ascomycota</taxon>
        <taxon>Pezizomycotina</taxon>
        <taxon>Dothideomycetes</taxon>
        <taxon>Pleosporomycetidae</taxon>
        <taxon>Pleosporales</taxon>
        <taxon>Corynesporascaceae</taxon>
        <taxon>Corynespora</taxon>
    </lineage>
</organism>
<dbReference type="InterPro" id="IPR010323">
    <property type="entry name" value="DUF924"/>
</dbReference>
<name>A0A2T2N5S3_CORCC</name>
<proteinExistence type="predicted"/>
<keyword evidence="2" id="KW-1185">Reference proteome</keyword>
<gene>
    <name evidence="1" type="ORF">BS50DRAFT_578951</name>
</gene>
<dbReference type="Gene3D" id="1.25.40.10">
    <property type="entry name" value="Tetratricopeptide repeat domain"/>
    <property type="match status" value="1"/>
</dbReference>
<dbReference type="Proteomes" id="UP000240883">
    <property type="component" value="Unassembled WGS sequence"/>
</dbReference>
<protein>
    <submittedName>
        <fullName evidence="1">DUF924-domain-containing protein</fullName>
    </submittedName>
</protein>
<dbReference type="InterPro" id="IPR011990">
    <property type="entry name" value="TPR-like_helical_dom_sf"/>
</dbReference>
<dbReference type="EMBL" id="KZ678147">
    <property type="protein sequence ID" value="PSN60781.1"/>
    <property type="molecule type" value="Genomic_DNA"/>
</dbReference>
<dbReference type="AlphaFoldDB" id="A0A2T2N5S3"/>
<reference evidence="1 2" key="1">
    <citation type="journal article" date="2018" name="Front. Microbiol.">
        <title>Genome-Wide Analysis of Corynespora cassiicola Leaf Fall Disease Putative Effectors.</title>
        <authorList>
            <person name="Lopez D."/>
            <person name="Ribeiro S."/>
            <person name="Label P."/>
            <person name="Fumanal B."/>
            <person name="Venisse J.S."/>
            <person name="Kohler A."/>
            <person name="de Oliveira R.R."/>
            <person name="Labutti K."/>
            <person name="Lipzen A."/>
            <person name="Lail K."/>
            <person name="Bauer D."/>
            <person name="Ohm R.A."/>
            <person name="Barry K.W."/>
            <person name="Spatafora J."/>
            <person name="Grigoriev I.V."/>
            <person name="Martin F.M."/>
            <person name="Pujade-Renaud V."/>
        </authorList>
    </citation>
    <scope>NUCLEOTIDE SEQUENCE [LARGE SCALE GENOMIC DNA]</scope>
    <source>
        <strain evidence="1 2">Philippines</strain>
    </source>
</reference>